<dbReference type="InterPro" id="IPR036093">
    <property type="entry name" value="NAC_dom_sf"/>
</dbReference>
<reference evidence="9 10" key="1">
    <citation type="journal article" date="2020" name="bioRxiv">
        <title>Sequence and annotation of 42 cannabis genomes reveals extensive copy number variation in cannabinoid synthesis and pathogen resistance genes.</title>
        <authorList>
            <person name="Mckernan K.J."/>
            <person name="Helbert Y."/>
            <person name="Kane L.T."/>
            <person name="Ebling H."/>
            <person name="Zhang L."/>
            <person name="Liu B."/>
            <person name="Eaton Z."/>
            <person name="Mclaughlin S."/>
            <person name="Kingan S."/>
            <person name="Baybayan P."/>
            <person name="Concepcion G."/>
            <person name="Jordan M."/>
            <person name="Riva A."/>
            <person name="Barbazuk W."/>
            <person name="Harkins T."/>
        </authorList>
    </citation>
    <scope>NUCLEOTIDE SEQUENCE [LARGE SCALE GENOMIC DNA]</scope>
    <source>
        <strain evidence="9 10">cv. Jamaican Lion 4</strain>
        <strain evidence="8">Father</strain>
        <strain evidence="7">Mother</strain>
        <tissue evidence="8">Leaf</tissue>
    </source>
</reference>
<evidence type="ECO:0000256" key="2">
    <source>
        <dbReference type="ARBA" id="ARBA00023125"/>
    </source>
</evidence>
<evidence type="ECO:0000313" key="7">
    <source>
        <dbReference type="EMBL" id="KAF4391029.1"/>
    </source>
</evidence>
<evidence type="ECO:0000256" key="3">
    <source>
        <dbReference type="ARBA" id="ARBA00023163"/>
    </source>
</evidence>
<dbReference type="AlphaFoldDB" id="A0A7J6HYM8"/>
<dbReference type="InterPro" id="IPR003441">
    <property type="entry name" value="NAC-dom"/>
</dbReference>
<name>A0A7J6HYM8_CANSA</name>
<dbReference type="GO" id="GO:0006355">
    <property type="term" value="P:regulation of DNA-templated transcription"/>
    <property type="evidence" value="ECO:0007669"/>
    <property type="project" value="InterPro"/>
</dbReference>
<feature type="region of interest" description="Disordered" evidence="5">
    <location>
        <begin position="524"/>
        <end position="546"/>
    </location>
</feature>
<evidence type="ECO:0000259" key="6">
    <source>
        <dbReference type="PROSITE" id="PS51005"/>
    </source>
</evidence>
<evidence type="ECO:0000256" key="4">
    <source>
        <dbReference type="ARBA" id="ARBA00023242"/>
    </source>
</evidence>
<protein>
    <recommendedName>
        <fullName evidence="6">NAC domain-containing protein</fullName>
    </recommendedName>
</protein>
<comment type="caution">
    <text evidence="8">The sequence shown here is derived from an EMBL/GenBank/DDBJ whole genome shotgun (WGS) entry which is preliminary data.</text>
</comment>
<evidence type="ECO:0000256" key="5">
    <source>
        <dbReference type="SAM" id="MobiDB-lite"/>
    </source>
</evidence>
<accession>A0A7J6HYM8</accession>
<organism evidence="8 10">
    <name type="scientific">Cannabis sativa</name>
    <name type="common">Hemp</name>
    <name type="synonym">Marijuana</name>
    <dbReference type="NCBI Taxonomy" id="3483"/>
    <lineage>
        <taxon>Eukaryota</taxon>
        <taxon>Viridiplantae</taxon>
        <taxon>Streptophyta</taxon>
        <taxon>Embryophyta</taxon>
        <taxon>Tracheophyta</taxon>
        <taxon>Spermatophyta</taxon>
        <taxon>Magnoliopsida</taxon>
        <taxon>eudicotyledons</taxon>
        <taxon>Gunneridae</taxon>
        <taxon>Pentapetalae</taxon>
        <taxon>rosids</taxon>
        <taxon>fabids</taxon>
        <taxon>Rosales</taxon>
        <taxon>Cannabaceae</taxon>
        <taxon>Cannabis</taxon>
    </lineage>
</organism>
<proteinExistence type="predicted"/>
<feature type="compositionally biased region" description="Low complexity" evidence="5">
    <location>
        <begin position="530"/>
        <end position="546"/>
    </location>
</feature>
<dbReference type="Pfam" id="PF02365">
    <property type="entry name" value="NAM"/>
    <property type="match status" value="1"/>
</dbReference>
<dbReference type="Gene3D" id="2.170.150.80">
    <property type="entry name" value="NAC domain"/>
    <property type="match status" value="1"/>
</dbReference>
<keyword evidence="4" id="KW-0539">Nucleus</keyword>
<dbReference type="EMBL" id="JAATIQ010000018">
    <property type="protein sequence ID" value="KAF4400404.1"/>
    <property type="molecule type" value="Genomic_DNA"/>
</dbReference>
<dbReference type="EMBL" id="JAATIP010000026">
    <property type="protein sequence ID" value="KAF4391029.1"/>
    <property type="molecule type" value="Genomic_DNA"/>
</dbReference>
<sequence length="617" mass="69148">MEKESELFPGLEPPITEAIEDRSLMIVPNLNLCEKDGVISLVDRAQVEPISAGGPKVDKRGDVGLIDVGPCVKDSGLAAPHVDKIISPMLLDVNMGNIVSGPPLINNTPISCGPTLVESQVLSNPSHWLMGPGSLGVNVNSIGPNNPSQANIGHVEATSISPNASHGAVEQANEEKALTQFFNAQESLLHDLKHFRNLDLYEIRKIGGDIGVPASSEVNERTTPFKKRKFEASASLCSRPHKIPRKYPEVVRDFPWDTRHKANDSNLVIDDPSEDKSMSISVNGQSQIPPGFRFNPTEEELLQYYLKKKVSNQSIDLDVIRDVDLNKLEPWDIKGKKYSSGKRTNRATSLGYWKATGRDKVLYSNSDYSKKIIIGMRKTLVFYKGRAPHGLNSDWIMYEYRLHHTTTNHTNNHHYWSPEINSVEEGWVVCRIFKKKNHHKTLDSPVMSPMTTVNNSTIESRDQIMTKYDLSSSSSSIGYNYEGGLEEIFQYMGNKSNSTTTTLNYKESGHFNNIIFNASENDTKDETIDNKNSNRSTSSTSLISNPNLLYSNSSQNGYYYQQPAIIYDVNPNNFGSTNYHQIMESNTVTMSNWFLNEQTDQLATSLDYSTHNQQQRN</sequence>
<evidence type="ECO:0000256" key="1">
    <source>
        <dbReference type="ARBA" id="ARBA00023015"/>
    </source>
</evidence>
<keyword evidence="1" id="KW-0805">Transcription regulation</keyword>
<dbReference type="GO" id="GO:0003677">
    <property type="term" value="F:DNA binding"/>
    <property type="evidence" value="ECO:0007669"/>
    <property type="project" value="UniProtKB-KW"/>
</dbReference>
<dbReference type="Proteomes" id="UP000525078">
    <property type="component" value="Unassembled WGS sequence"/>
</dbReference>
<feature type="domain" description="NAC" evidence="6">
    <location>
        <begin position="288"/>
        <end position="435"/>
    </location>
</feature>
<evidence type="ECO:0000313" key="9">
    <source>
        <dbReference type="Proteomes" id="UP000525078"/>
    </source>
</evidence>
<keyword evidence="3" id="KW-0804">Transcription</keyword>
<dbReference type="PANTHER" id="PTHR31744:SF221">
    <property type="entry name" value="NAC DOMAIN-CONTAINING PROTEIN 43-LIKE"/>
    <property type="match status" value="1"/>
</dbReference>
<dbReference type="PROSITE" id="PS51005">
    <property type="entry name" value="NAC"/>
    <property type="match status" value="1"/>
</dbReference>
<evidence type="ECO:0000313" key="8">
    <source>
        <dbReference type="EMBL" id="KAF4400404.1"/>
    </source>
</evidence>
<keyword evidence="2" id="KW-0238">DNA-binding</keyword>
<keyword evidence="10" id="KW-1185">Reference proteome</keyword>
<dbReference type="SUPFAM" id="SSF101941">
    <property type="entry name" value="NAC domain"/>
    <property type="match status" value="1"/>
</dbReference>
<dbReference type="Proteomes" id="UP000583929">
    <property type="component" value="Unassembled WGS sequence"/>
</dbReference>
<gene>
    <name evidence="7" type="ORF">F8388_024861</name>
    <name evidence="8" type="ORF">G4B88_018746</name>
</gene>
<dbReference type="PANTHER" id="PTHR31744">
    <property type="entry name" value="PROTEIN CUP-SHAPED COTYLEDON 2-RELATED"/>
    <property type="match status" value="1"/>
</dbReference>
<evidence type="ECO:0000313" key="10">
    <source>
        <dbReference type="Proteomes" id="UP000583929"/>
    </source>
</evidence>